<dbReference type="EMBL" id="JACAZF010000010">
    <property type="protein sequence ID" value="KAF7293667.1"/>
    <property type="molecule type" value="Genomic_DNA"/>
</dbReference>
<keyword evidence="2" id="KW-1185">Reference proteome</keyword>
<accession>A0A8H6S8C9</accession>
<dbReference type="GeneID" id="59350514"/>
<dbReference type="Proteomes" id="UP000636479">
    <property type="component" value="Unassembled WGS sequence"/>
</dbReference>
<protein>
    <submittedName>
        <fullName evidence="1">Uncharacterized protein</fullName>
    </submittedName>
</protein>
<name>A0A8H6S8C9_9AGAR</name>
<gene>
    <name evidence="1" type="ORF">MIND_01146700</name>
</gene>
<evidence type="ECO:0000313" key="1">
    <source>
        <dbReference type="EMBL" id="KAF7293667.1"/>
    </source>
</evidence>
<evidence type="ECO:0000313" key="2">
    <source>
        <dbReference type="Proteomes" id="UP000636479"/>
    </source>
</evidence>
<organism evidence="1 2">
    <name type="scientific">Mycena indigotica</name>
    <dbReference type="NCBI Taxonomy" id="2126181"/>
    <lineage>
        <taxon>Eukaryota</taxon>
        <taxon>Fungi</taxon>
        <taxon>Dikarya</taxon>
        <taxon>Basidiomycota</taxon>
        <taxon>Agaricomycotina</taxon>
        <taxon>Agaricomycetes</taxon>
        <taxon>Agaricomycetidae</taxon>
        <taxon>Agaricales</taxon>
        <taxon>Marasmiineae</taxon>
        <taxon>Mycenaceae</taxon>
        <taxon>Mycena</taxon>
    </lineage>
</organism>
<reference evidence="1" key="1">
    <citation type="submission" date="2020-05" db="EMBL/GenBank/DDBJ databases">
        <title>Mycena genomes resolve the evolution of fungal bioluminescence.</title>
        <authorList>
            <person name="Tsai I.J."/>
        </authorList>
    </citation>
    <scope>NUCLEOTIDE SEQUENCE</scope>
    <source>
        <strain evidence="1">171206Taipei</strain>
    </source>
</reference>
<dbReference type="AlphaFoldDB" id="A0A8H6S8C9"/>
<comment type="caution">
    <text evidence="1">The sequence shown here is derived from an EMBL/GenBank/DDBJ whole genome shotgun (WGS) entry which is preliminary data.</text>
</comment>
<proteinExistence type="predicted"/>
<sequence length="144" mass="17038">MLDRQMLVVIPWLPQSQASLVGSGERTWRRTKLNRDFRNHNFNLNRYLQGCRSLPWSIFLLQPRRQPHHTIASNTVRRWMLVPTTRMSMMLKPMTIVILLKLMKATTVTLDFMDMVPITWATTTLRHKAMRNTPRCEKCHIPIV</sequence>
<dbReference type="RefSeq" id="XP_037215830.1">
    <property type="nucleotide sequence ID" value="XM_037367998.1"/>
</dbReference>